<accession>A0A3M0K555</accession>
<evidence type="ECO:0000313" key="2">
    <source>
        <dbReference type="EMBL" id="RMC08218.1"/>
    </source>
</evidence>
<keyword evidence="3" id="KW-1185">Reference proteome</keyword>
<evidence type="ECO:0000256" key="1">
    <source>
        <dbReference type="SAM" id="MobiDB-lite"/>
    </source>
</evidence>
<protein>
    <submittedName>
        <fullName evidence="2">Uncharacterized protein</fullName>
    </submittedName>
</protein>
<gene>
    <name evidence="2" type="ORF">DUI87_14459</name>
</gene>
<dbReference type="Proteomes" id="UP000269221">
    <property type="component" value="Unassembled WGS sequence"/>
</dbReference>
<dbReference type="EMBL" id="QRBI01000117">
    <property type="protein sequence ID" value="RMC08218.1"/>
    <property type="molecule type" value="Genomic_DNA"/>
</dbReference>
<name>A0A3M0K555_HIRRU</name>
<dbReference type="OrthoDB" id="9893839at2759"/>
<reference evidence="2 3" key="1">
    <citation type="submission" date="2018-07" db="EMBL/GenBank/DDBJ databases">
        <title>A high quality draft genome assembly of the barn swallow (H. rustica rustica).</title>
        <authorList>
            <person name="Formenti G."/>
            <person name="Chiara M."/>
            <person name="Poveda L."/>
            <person name="Francoijs K.-J."/>
            <person name="Bonisoli-Alquati A."/>
            <person name="Canova L."/>
            <person name="Gianfranceschi L."/>
            <person name="Horner D.S."/>
            <person name="Saino N."/>
        </authorList>
    </citation>
    <scope>NUCLEOTIDE SEQUENCE [LARGE SCALE GENOMIC DNA]</scope>
    <source>
        <strain evidence="2">Chelidonia</strain>
        <tissue evidence="2">Blood</tissue>
    </source>
</reference>
<organism evidence="2 3">
    <name type="scientific">Hirundo rustica rustica</name>
    <dbReference type="NCBI Taxonomy" id="333673"/>
    <lineage>
        <taxon>Eukaryota</taxon>
        <taxon>Metazoa</taxon>
        <taxon>Chordata</taxon>
        <taxon>Craniata</taxon>
        <taxon>Vertebrata</taxon>
        <taxon>Euteleostomi</taxon>
        <taxon>Archelosauria</taxon>
        <taxon>Archosauria</taxon>
        <taxon>Dinosauria</taxon>
        <taxon>Saurischia</taxon>
        <taxon>Theropoda</taxon>
        <taxon>Coelurosauria</taxon>
        <taxon>Aves</taxon>
        <taxon>Neognathae</taxon>
        <taxon>Neoaves</taxon>
        <taxon>Telluraves</taxon>
        <taxon>Australaves</taxon>
        <taxon>Passeriformes</taxon>
        <taxon>Sylvioidea</taxon>
        <taxon>Hirundinidae</taxon>
        <taxon>Hirundo</taxon>
    </lineage>
</organism>
<feature type="compositionally biased region" description="Low complexity" evidence="1">
    <location>
        <begin position="1"/>
        <end position="23"/>
    </location>
</feature>
<comment type="caution">
    <text evidence="2">The sequence shown here is derived from an EMBL/GenBank/DDBJ whole genome shotgun (WGS) entry which is preliminary data.</text>
</comment>
<sequence>MEAAAGAAAEPAAWAAEPLAEPEPGSEELEAGGALDRVLRESVCQQQGWVRVYVGVKAGLEDKPCWAGKCHFLSIWTMPAVVVFDLIVAFSQDQRIKDTADMKNGKCVWKWMEDYTVEYQELGGDCVYSVPASKAVWEWKSVPSGEKEKCRGICG</sequence>
<evidence type="ECO:0000313" key="3">
    <source>
        <dbReference type="Proteomes" id="UP000269221"/>
    </source>
</evidence>
<dbReference type="AlphaFoldDB" id="A0A3M0K555"/>
<feature type="region of interest" description="Disordered" evidence="1">
    <location>
        <begin position="1"/>
        <end position="30"/>
    </location>
</feature>
<proteinExistence type="predicted"/>
<dbReference type="STRING" id="333673.A0A3M0K555"/>